<feature type="binding site" evidence="8">
    <location>
        <position position="92"/>
    </location>
    <ligand>
        <name>Ni(2+)</name>
        <dbReference type="ChEBI" id="CHEBI:49786"/>
    </ligand>
</feature>
<dbReference type="Gene3D" id="1.10.1220.10">
    <property type="entry name" value="Met repressor-like"/>
    <property type="match status" value="1"/>
</dbReference>
<evidence type="ECO:0000256" key="3">
    <source>
        <dbReference type="ARBA" id="ARBA00022596"/>
    </source>
</evidence>
<accession>A0A1I4B4W5</accession>
<dbReference type="SUPFAM" id="SSF55021">
    <property type="entry name" value="ACT-like"/>
    <property type="match status" value="1"/>
</dbReference>
<dbReference type="InterPro" id="IPR013321">
    <property type="entry name" value="Arc_rbn_hlx_hlx"/>
</dbReference>
<evidence type="ECO:0000313" key="12">
    <source>
        <dbReference type="Proteomes" id="UP000199607"/>
    </source>
</evidence>
<sequence length="136" mass="15562">MTDDFDRISLTLPSEMVGRLDAIVDDWEYDSRSKAIRDALRDFFVTYEWENEAGGRHYGTIVVTHDHHADGIADRLQQVQHEFADAIISVQHIHLSHDRCMETLAVDGETAVITELSNRLRSMRGVRQVKVVVVDE</sequence>
<feature type="binding site" evidence="8">
    <location>
        <position position="81"/>
    </location>
    <ligand>
        <name>Ni(2+)</name>
        <dbReference type="ChEBI" id="CHEBI:49786"/>
    </ligand>
</feature>
<evidence type="ECO:0000256" key="7">
    <source>
        <dbReference type="ARBA" id="ARBA00023163"/>
    </source>
</evidence>
<evidence type="ECO:0000256" key="4">
    <source>
        <dbReference type="ARBA" id="ARBA00022723"/>
    </source>
</evidence>
<dbReference type="CDD" id="cd22231">
    <property type="entry name" value="RHH_NikR_HicB-like"/>
    <property type="match status" value="1"/>
</dbReference>
<protein>
    <recommendedName>
        <fullName evidence="8">Putative nickel-responsive regulator</fullName>
    </recommendedName>
</protein>
<dbReference type="PANTHER" id="PTHR34719">
    <property type="entry name" value="NICKEL-RESPONSIVE REGULATOR"/>
    <property type="match status" value="1"/>
</dbReference>
<dbReference type="AlphaFoldDB" id="A0A1I4B4W5"/>
<gene>
    <name evidence="11" type="ORF">SAMN04487950_0288</name>
</gene>
<feature type="domain" description="Ribbon-helix-helix protein CopG" evidence="9">
    <location>
        <begin position="7"/>
        <end position="42"/>
    </location>
</feature>
<keyword evidence="6 8" id="KW-0238">DNA-binding</keyword>
<feature type="domain" description="Transcription factor NikR nickel binding C-terminal" evidence="10">
    <location>
        <begin position="59"/>
        <end position="133"/>
    </location>
</feature>
<dbReference type="SUPFAM" id="SSF47598">
    <property type="entry name" value="Ribbon-helix-helix"/>
    <property type="match status" value="1"/>
</dbReference>
<dbReference type="GO" id="GO:0003700">
    <property type="term" value="F:DNA-binding transcription factor activity"/>
    <property type="evidence" value="ECO:0007669"/>
    <property type="project" value="UniProtKB-UniRule"/>
</dbReference>
<proteinExistence type="inferred from homology"/>
<organism evidence="11 12">
    <name type="scientific">Halogranum rubrum</name>
    <dbReference type="NCBI Taxonomy" id="553466"/>
    <lineage>
        <taxon>Archaea</taxon>
        <taxon>Methanobacteriati</taxon>
        <taxon>Methanobacteriota</taxon>
        <taxon>Stenosarchaea group</taxon>
        <taxon>Halobacteria</taxon>
        <taxon>Halobacteriales</taxon>
        <taxon>Haloferacaceae</taxon>
    </lineage>
</organism>
<dbReference type="STRING" id="553466.SAMN04487950_0288"/>
<evidence type="ECO:0000256" key="6">
    <source>
        <dbReference type="ARBA" id="ARBA00023125"/>
    </source>
</evidence>
<dbReference type="NCBIfam" id="NF003381">
    <property type="entry name" value="PRK04460.1"/>
    <property type="match status" value="1"/>
</dbReference>
<evidence type="ECO:0000313" key="11">
    <source>
        <dbReference type="EMBL" id="SFK63400.1"/>
    </source>
</evidence>
<dbReference type="InterPro" id="IPR022988">
    <property type="entry name" value="Ni_resp_reg_NikR"/>
</dbReference>
<keyword evidence="3 8" id="KW-0533">Nickel</keyword>
<dbReference type="InterPro" id="IPR027271">
    <property type="entry name" value="Acetolactate_synth/TF_NikR_C"/>
</dbReference>
<dbReference type="EMBL" id="FOTC01000001">
    <property type="protein sequence ID" value="SFK63400.1"/>
    <property type="molecule type" value="Genomic_DNA"/>
</dbReference>
<evidence type="ECO:0000256" key="8">
    <source>
        <dbReference type="HAMAP-Rule" id="MF_00476"/>
    </source>
</evidence>
<dbReference type="RefSeq" id="WP_009376949.1">
    <property type="nucleotide sequence ID" value="NZ_FOTC01000001.1"/>
</dbReference>
<evidence type="ECO:0000256" key="2">
    <source>
        <dbReference type="ARBA" id="ARBA00008478"/>
    </source>
</evidence>
<keyword evidence="12" id="KW-1185">Reference proteome</keyword>
<dbReference type="GO" id="GO:0003677">
    <property type="term" value="F:DNA binding"/>
    <property type="evidence" value="ECO:0007669"/>
    <property type="project" value="UniProtKB-KW"/>
</dbReference>
<keyword evidence="4 8" id="KW-0479">Metal-binding</keyword>
<dbReference type="HAMAP" id="MF_00476">
    <property type="entry name" value="NikR"/>
    <property type="match status" value="1"/>
</dbReference>
<dbReference type="Proteomes" id="UP000199607">
    <property type="component" value="Unassembled WGS sequence"/>
</dbReference>
<evidence type="ECO:0000256" key="5">
    <source>
        <dbReference type="ARBA" id="ARBA00023015"/>
    </source>
</evidence>
<comment type="similarity">
    <text evidence="2 8">Belongs to the transcriptional regulatory CopG/NikR family.</text>
</comment>
<keyword evidence="7 8" id="KW-0804">Transcription</keyword>
<dbReference type="NCBIfam" id="NF002815">
    <property type="entry name" value="PRK02967.1"/>
    <property type="match status" value="1"/>
</dbReference>
<dbReference type="Pfam" id="PF08753">
    <property type="entry name" value="NikR_C"/>
    <property type="match status" value="1"/>
</dbReference>
<dbReference type="GO" id="GO:0010045">
    <property type="term" value="P:response to nickel cation"/>
    <property type="evidence" value="ECO:0007669"/>
    <property type="project" value="InterPro"/>
</dbReference>
<feature type="binding site" evidence="8">
    <location>
        <position position="100"/>
    </location>
    <ligand>
        <name>Ni(2+)</name>
        <dbReference type="ChEBI" id="CHEBI:49786"/>
    </ligand>
</feature>
<name>A0A1I4B4W5_9EURY</name>
<dbReference type="PANTHER" id="PTHR34719:SF2">
    <property type="entry name" value="NICKEL-RESPONSIVE REGULATOR"/>
    <property type="match status" value="1"/>
</dbReference>
<evidence type="ECO:0000259" key="10">
    <source>
        <dbReference type="Pfam" id="PF08753"/>
    </source>
</evidence>
<evidence type="ECO:0000259" key="9">
    <source>
        <dbReference type="Pfam" id="PF01402"/>
    </source>
</evidence>
<dbReference type="InterPro" id="IPR050192">
    <property type="entry name" value="CopG/NikR_regulator"/>
</dbReference>
<dbReference type="GO" id="GO:0016151">
    <property type="term" value="F:nickel cation binding"/>
    <property type="evidence" value="ECO:0007669"/>
    <property type="project" value="UniProtKB-UniRule"/>
</dbReference>
<comment type="function">
    <text evidence="1 8">Transcriptional regulator.</text>
</comment>
<dbReference type="InterPro" id="IPR002145">
    <property type="entry name" value="CopG"/>
</dbReference>
<dbReference type="InterPro" id="IPR010985">
    <property type="entry name" value="Ribbon_hlx_hlx"/>
</dbReference>
<dbReference type="NCBIfam" id="NF002169">
    <property type="entry name" value="PRK01002.1"/>
    <property type="match status" value="1"/>
</dbReference>
<dbReference type="Pfam" id="PF01402">
    <property type="entry name" value="RHH_1"/>
    <property type="match status" value="1"/>
</dbReference>
<reference evidence="12" key="1">
    <citation type="submission" date="2016-10" db="EMBL/GenBank/DDBJ databases">
        <authorList>
            <person name="Varghese N."/>
            <person name="Submissions S."/>
        </authorList>
    </citation>
    <scope>NUCLEOTIDE SEQUENCE [LARGE SCALE GENOMIC DNA]</scope>
    <source>
        <strain evidence="12">CGMCC 1.7738</strain>
    </source>
</reference>
<feature type="binding site" evidence="8">
    <location>
        <position position="94"/>
    </location>
    <ligand>
        <name>Ni(2+)</name>
        <dbReference type="ChEBI" id="CHEBI:49786"/>
    </ligand>
</feature>
<keyword evidence="5 8" id="KW-0805">Transcription regulation</keyword>
<evidence type="ECO:0000256" key="1">
    <source>
        <dbReference type="ARBA" id="ARBA00002339"/>
    </source>
</evidence>
<dbReference type="InterPro" id="IPR014864">
    <property type="entry name" value="TF_NikR_Ni-bd_C"/>
</dbReference>
<comment type="cofactor">
    <cofactor evidence="8">
        <name>Ni(2+)</name>
        <dbReference type="ChEBI" id="CHEBI:49786"/>
    </cofactor>
    <text evidence="8">Binds 1 nickel ion per subunit.</text>
</comment>
<dbReference type="Gene3D" id="3.30.70.1150">
    <property type="entry name" value="ACT-like. Chain A, domain 2"/>
    <property type="match status" value="1"/>
</dbReference>
<dbReference type="InterPro" id="IPR045865">
    <property type="entry name" value="ACT-like_dom_sf"/>
</dbReference>